<reference evidence="3" key="1">
    <citation type="submission" date="2017-02" db="UniProtKB">
        <authorList>
            <consortium name="WormBaseParasite"/>
        </authorList>
    </citation>
    <scope>IDENTIFICATION</scope>
</reference>
<reference evidence="1 2" key="2">
    <citation type="submission" date="2018-11" db="EMBL/GenBank/DDBJ databases">
        <authorList>
            <consortium name="Pathogen Informatics"/>
        </authorList>
    </citation>
    <scope>NUCLEOTIDE SEQUENCE [LARGE SCALE GENOMIC DNA]</scope>
    <source>
        <strain evidence="1 2">MHpl1</strain>
    </source>
</reference>
<evidence type="ECO:0000313" key="2">
    <source>
        <dbReference type="Proteomes" id="UP000268014"/>
    </source>
</evidence>
<sequence length="66" mass="7673">MYGVDWRNAGGEKEVQSWSMGTQAPVALWRYRERERTTISEAGAEEGRSDSALSYHKVYKTWHDNH</sequence>
<dbReference type="EMBL" id="UZAF01016239">
    <property type="protein sequence ID" value="VDO23818.1"/>
    <property type="molecule type" value="Genomic_DNA"/>
</dbReference>
<protein>
    <submittedName>
        <fullName evidence="1 3">Uncharacterized protein</fullName>
    </submittedName>
</protein>
<dbReference type="AlphaFoldDB" id="A0A0N4W494"/>
<proteinExistence type="predicted"/>
<evidence type="ECO:0000313" key="1">
    <source>
        <dbReference type="EMBL" id="VDO23818.1"/>
    </source>
</evidence>
<name>A0A0N4W494_HAEPC</name>
<gene>
    <name evidence="1" type="ORF">HPLM_LOCUS4689</name>
</gene>
<dbReference type="WBParaSite" id="HPLM_0000469701-mRNA-1">
    <property type="protein sequence ID" value="HPLM_0000469701-mRNA-1"/>
    <property type="gene ID" value="HPLM_0000469701"/>
</dbReference>
<dbReference type="Proteomes" id="UP000268014">
    <property type="component" value="Unassembled WGS sequence"/>
</dbReference>
<keyword evidence="2" id="KW-1185">Reference proteome</keyword>
<accession>A0A0N4W494</accession>
<evidence type="ECO:0000313" key="3">
    <source>
        <dbReference type="WBParaSite" id="HPLM_0000469701-mRNA-1"/>
    </source>
</evidence>
<organism evidence="3">
    <name type="scientific">Haemonchus placei</name>
    <name type="common">Barber's pole worm</name>
    <dbReference type="NCBI Taxonomy" id="6290"/>
    <lineage>
        <taxon>Eukaryota</taxon>
        <taxon>Metazoa</taxon>
        <taxon>Ecdysozoa</taxon>
        <taxon>Nematoda</taxon>
        <taxon>Chromadorea</taxon>
        <taxon>Rhabditida</taxon>
        <taxon>Rhabditina</taxon>
        <taxon>Rhabditomorpha</taxon>
        <taxon>Strongyloidea</taxon>
        <taxon>Trichostrongylidae</taxon>
        <taxon>Haemonchus</taxon>
    </lineage>
</organism>